<organism evidence="9 10">
    <name type="scientific">Miscanthus lutarioriparius</name>
    <dbReference type="NCBI Taxonomy" id="422564"/>
    <lineage>
        <taxon>Eukaryota</taxon>
        <taxon>Viridiplantae</taxon>
        <taxon>Streptophyta</taxon>
        <taxon>Embryophyta</taxon>
        <taxon>Tracheophyta</taxon>
        <taxon>Spermatophyta</taxon>
        <taxon>Magnoliopsida</taxon>
        <taxon>Liliopsida</taxon>
        <taxon>Poales</taxon>
        <taxon>Poaceae</taxon>
        <taxon>PACMAD clade</taxon>
        <taxon>Panicoideae</taxon>
        <taxon>Andropogonodae</taxon>
        <taxon>Andropogoneae</taxon>
        <taxon>Saccharinae</taxon>
        <taxon>Miscanthus</taxon>
    </lineage>
</organism>
<dbReference type="InterPro" id="IPR001737">
    <property type="entry name" value="KsgA/Erm"/>
</dbReference>
<dbReference type="AlphaFoldDB" id="A0A811N3Z9"/>
<dbReference type="OrthoDB" id="74991at2759"/>
<keyword evidence="4 6" id="KW-0949">S-adenosyl-L-methionine</keyword>
<evidence type="ECO:0000256" key="5">
    <source>
        <dbReference type="ARBA" id="ARBA00022884"/>
    </source>
</evidence>
<dbReference type="EC" id="2.1.1.-" evidence="7"/>
<dbReference type="CDD" id="cd02440">
    <property type="entry name" value="AdoMet_MTases"/>
    <property type="match status" value="1"/>
</dbReference>
<comment type="caution">
    <text evidence="9">The sequence shown here is derived from an EMBL/GenBank/DDBJ whole genome shotgun (WGS) entry which is preliminary data.</text>
</comment>
<dbReference type="Proteomes" id="UP000604825">
    <property type="component" value="Unassembled WGS sequence"/>
</dbReference>
<feature type="binding site" evidence="6">
    <location>
        <position position="131"/>
    </location>
    <ligand>
        <name>S-adenosyl-L-methionine</name>
        <dbReference type="ChEBI" id="CHEBI:59789"/>
    </ligand>
</feature>
<dbReference type="InterPro" id="IPR011530">
    <property type="entry name" value="rRNA_adenine_dimethylase"/>
</dbReference>
<evidence type="ECO:0000313" key="10">
    <source>
        <dbReference type="Proteomes" id="UP000604825"/>
    </source>
</evidence>
<evidence type="ECO:0000256" key="4">
    <source>
        <dbReference type="ARBA" id="ARBA00022691"/>
    </source>
</evidence>
<dbReference type="InterPro" id="IPR029063">
    <property type="entry name" value="SAM-dependent_MTases_sf"/>
</dbReference>
<feature type="binding site" evidence="6">
    <location>
        <position position="56"/>
    </location>
    <ligand>
        <name>S-adenosyl-L-methionine</name>
        <dbReference type="ChEBI" id="CHEBI:59789"/>
    </ligand>
</feature>
<dbReference type="GO" id="GO:0005739">
    <property type="term" value="C:mitochondrion"/>
    <property type="evidence" value="ECO:0007669"/>
    <property type="project" value="TreeGrafter"/>
</dbReference>
<keyword evidence="5 6" id="KW-0694">RNA-binding</keyword>
<dbReference type="InterPro" id="IPR020598">
    <property type="entry name" value="rRNA_Ade_methylase_Trfase_N"/>
</dbReference>
<proteinExistence type="inferred from homology"/>
<dbReference type="NCBIfam" id="TIGR00755">
    <property type="entry name" value="ksgA"/>
    <property type="match status" value="1"/>
</dbReference>
<evidence type="ECO:0000259" key="8">
    <source>
        <dbReference type="SMART" id="SM00650"/>
    </source>
</evidence>
<evidence type="ECO:0000256" key="3">
    <source>
        <dbReference type="ARBA" id="ARBA00022679"/>
    </source>
</evidence>
<feature type="binding site" evidence="6">
    <location>
        <position position="146"/>
    </location>
    <ligand>
        <name>S-adenosyl-L-methionine</name>
        <dbReference type="ChEBI" id="CHEBI:59789"/>
    </ligand>
</feature>
<feature type="binding site" evidence="6">
    <location>
        <position position="54"/>
    </location>
    <ligand>
        <name>S-adenosyl-L-methionine</name>
        <dbReference type="ChEBI" id="CHEBI:59789"/>
    </ligand>
</feature>
<dbReference type="Gene3D" id="1.10.8.480">
    <property type="match status" value="1"/>
</dbReference>
<dbReference type="GO" id="GO:0000179">
    <property type="term" value="F:rRNA (adenine-N6,N6-)-dimethyltransferase activity"/>
    <property type="evidence" value="ECO:0007669"/>
    <property type="project" value="UniProtKB-UniRule"/>
</dbReference>
<feature type="domain" description="Ribosomal RNA adenine methylase transferase N-terminal" evidence="8">
    <location>
        <begin position="61"/>
        <end position="231"/>
    </location>
</feature>
<dbReference type="SUPFAM" id="SSF53335">
    <property type="entry name" value="S-adenosyl-L-methionine-dependent methyltransferases"/>
    <property type="match status" value="1"/>
</dbReference>
<keyword evidence="2 6" id="KW-0489">Methyltransferase</keyword>
<gene>
    <name evidence="9" type="ORF">NCGR_LOCUS11884</name>
</gene>
<keyword evidence="1 7" id="KW-0698">rRNA processing</keyword>
<dbReference type="InterPro" id="IPR020596">
    <property type="entry name" value="rRNA_Ade_Mease_Trfase_CS"/>
</dbReference>
<protein>
    <recommendedName>
        <fullName evidence="7">rRNA adenine N(6)-methyltransferase</fullName>
        <ecNumber evidence="7">2.1.1.-</ecNumber>
    </recommendedName>
</protein>
<dbReference type="SMART" id="SM00650">
    <property type="entry name" value="rADc"/>
    <property type="match status" value="1"/>
</dbReference>
<dbReference type="Pfam" id="PF00398">
    <property type="entry name" value="RrnaAD"/>
    <property type="match status" value="1"/>
</dbReference>
<dbReference type="PROSITE" id="PS01131">
    <property type="entry name" value="RRNA_A_DIMETH"/>
    <property type="match status" value="1"/>
</dbReference>
<dbReference type="FunFam" id="3.40.50.150:FF:000081">
    <property type="entry name" value="rRNA adenine N(6)-methyltransferase"/>
    <property type="match status" value="1"/>
</dbReference>
<name>A0A811N3Z9_9POAL</name>
<dbReference type="PROSITE" id="PS51689">
    <property type="entry name" value="SAM_RNA_A_N6_MT"/>
    <property type="match status" value="1"/>
</dbReference>
<dbReference type="PANTHER" id="PTHR11727:SF12">
    <property type="entry name" value="RIBOSOMAL RNA SMALL SUBUNIT METHYLTRANSFERASE, MITOCHONDRIAL"/>
    <property type="match status" value="1"/>
</dbReference>
<feature type="binding site" evidence="6">
    <location>
        <position position="81"/>
    </location>
    <ligand>
        <name>S-adenosyl-L-methionine</name>
        <dbReference type="ChEBI" id="CHEBI:59789"/>
    </ligand>
</feature>
<comment type="similarity">
    <text evidence="6 7">Belongs to the class I-like SAM-binding methyltransferase superfamily. rRNA adenine N(6)-methyltransferase family.</text>
</comment>
<feature type="binding site" evidence="6">
    <location>
        <position position="103"/>
    </location>
    <ligand>
        <name>S-adenosyl-L-methionine</name>
        <dbReference type="ChEBI" id="CHEBI:59789"/>
    </ligand>
</feature>
<evidence type="ECO:0000313" key="9">
    <source>
        <dbReference type="EMBL" id="CAD6217940.1"/>
    </source>
</evidence>
<dbReference type="PANTHER" id="PTHR11727">
    <property type="entry name" value="DIMETHYLADENOSINE TRANSFERASE"/>
    <property type="match status" value="1"/>
</dbReference>
<dbReference type="Gene3D" id="3.40.50.150">
    <property type="entry name" value="Vaccinia Virus protein VP39"/>
    <property type="match status" value="1"/>
</dbReference>
<reference evidence="9" key="1">
    <citation type="submission" date="2020-10" db="EMBL/GenBank/DDBJ databases">
        <authorList>
            <person name="Han B."/>
            <person name="Lu T."/>
            <person name="Zhao Q."/>
            <person name="Huang X."/>
            <person name="Zhao Y."/>
        </authorList>
    </citation>
    <scope>NUCLEOTIDE SEQUENCE</scope>
</reference>
<sequence>MKRAVSALWARRAVRQAYLYTTTTTATSSSPEVGASASEAWDGRFRLHKPRGQHLLTNPRVLDAIALRAAISPGDAVLEVGPGTGNLTARLLASHAARVAAVEIDPRMVEAVTARAAALGLADKLTVIAGDTVEVEFPEFDVCVANIPYGISSPLIAKLLFGPYRFRTATLLLQKEFARRLVATSGDGEYNRLAANVRLVADVRLLMDVSKRDFVPMPRVDSSLVEIRPRGIAPGVDVSEWLAFTRVCFGQKNKTLGAIFKQKRMVTELFGQSQRGEGCAAGPSLGALDGDSGEDDCGGNDDGRNRVVGFSEEEVAAFKERVAGALDTAELAGKRPSKVSNDELKRLLRLFNERGVRFH</sequence>
<keyword evidence="10" id="KW-1185">Reference proteome</keyword>
<evidence type="ECO:0000256" key="2">
    <source>
        <dbReference type="ARBA" id="ARBA00022603"/>
    </source>
</evidence>
<evidence type="ECO:0000256" key="1">
    <source>
        <dbReference type="ARBA" id="ARBA00022552"/>
    </source>
</evidence>
<evidence type="ECO:0000256" key="6">
    <source>
        <dbReference type="PROSITE-ProRule" id="PRU01026"/>
    </source>
</evidence>
<dbReference type="EMBL" id="CAJGYO010000003">
    <property type="protein sequence ID" value="CAD6217940.1"/>
    <property type="molecule type" value="Genomic_DNA"/>
</dbReference>
<evidence type="ECO:0000256" key="7">
    <source>
        <dbReference type="RuleBase" id="RU362106"/>
    </source>
</evidence>
<dbReference type="GO" id="GO:0003723">
    <property type="term" value="F:RNA binding"/>
    <property type="evidence" value="ECO:0007669"/>
    <property type="project" value="UniProtKB-UniRule"/>
</dbReference>
<accession>A0A811N3Z9</accession>
<keyword evidence="3 6" id="KW-0808">Transferase</keyword>